<dbReference type="InterPro" id="IPR001647">
    <property type="entry name" value="HTH_TetR"/>
</dbReference>
<reference evidence="6 7" key="2">
    <citation type="submission" date="2023-06" db="EMBL/GenBank/DDBJ databases">
        <title>Identification and characterization of horizontal gene transfer across gut microbiota members of farm animals based on homology search.</title>
        <authorList>
            <person name="Schwarzerova J."/>
            <person name="Nykrynova M."/>
            <person name="Jureckova K."/>
            <person name="Cejkova D."/>
            <person name="Rychlik I."/>
        </authorList>
    </citation>
    <scope>NUCLEOTIDE SEQUENCE [LARGE SCALE GENOMIC DNA]</scope>
    <source>
        <strain evidence="6 7">105_WCHN</strain>
    </source>
</reference>
<protein>
    <submittedName>
        <fullName evidence="6">TetR/AcrR family transcriptional regulator</fullName>
    </submittedName>
</protein>
<evidence type="ECO:0000256" key="2">
    <source>
        <dbReference type="ARBA" id="ARBA00023125"/>
    </source>
</evidence>
<evidence type="ECO:0000256" key="3">
    <source>
        <dbReference type="ARBA" id="ARBA00023163"/>
    </source>
</evidence>
<dbReference type="PROSITE" id="PS50977">
    <property type="entry name" value="HTH_TETR_2"/>
    <property type="match status" value="1"/>
</dbReference>
<accession>A0ABT7VNC4</accession>
<name>A0ABT7VNC4_9LACO</name>
<comment type="caution">
    <text evidence="6">The sequence shown here is derived from an EMBL/GenBank/DDBJ whole genome shotgun (WGS) entry which is preliminary data.</text>
</comment>
<evidence type="ECO:0000259" key="5">
    <source>
        <dbReference type="PROSITE" id="PS50977"/>
    </source>
</evidence>
<dbReference type="InterPro" id="IPR023772">
    <property type="entry name" value="DNA-bd_HTH_TetR-type_CS"/>
</dbReference>
<keyword evidence="7" id="KW-1185">Reference proteome</keyword>
<gene>
    <name evidence="6" type="ORF">QUW46_06650</name>
</gene>
<dbReference type="PANTHER" id="PTHR47506:SF1">
    <property type="entry name" value="HTH-TYPE TRANSCRIPTIONAL REGULATOR YJDC"/>
    <property type="match status" value="1"/>
</dbReference>
<feature type="DNA-binding region" description="H-T-H motif" evidence="4">
    <location>
        <begin position="31"/>
        <end position="50"/>
    </location>
</feature>
<evidence type="ECO:0000313" key="7">
    <source>
        <dbReference type="Proteomes" id="UP001529423"/>
    </source>
</evidence>
<evidence type="ECO:0000313" key="6">
    <source>
        <dbReference type="EMBL" id="MDM8334247.1"/>
    </source>
</evidence>
<reference evidence="7" key="1">
    <citation type="submission" date="2023-06" db="EMBL/GenBank/DDBJ databases">
        <title>Identification and characterization of horizontal gene transfer across gut microbiota members of farm animals based on homology search.</title>
        <authorList>
            <person name="Zeman M."/>
            <person name="Kubasova T."/>
            <person name="Jahodarova E."/>
            <person name="Nykrynova M."/>
            <person name="Rychlik I."/>
        </authorList>
    </citation>
    <scope>NUCLEOTIDE SEQUENCE [LARGE SCALE GENOMIC DNA]</scope>
    <source>
        <strain evidence="7">105_WCHN</strain>
    </source>
</reference>
<organism evidence="6 7">
    <name type="scientific">Limosilactobacillus panis</name>
    <dbReference type="NCBI Taxonomy" id="47493"/>
    <lineage>
        <taxon>Bacteria</taxon>
        <taxon>Bacillati</taxon>
        <taxon>Bacillota</taxon>
        <taxon>Bacilli</taxon>
        <taxon>Lactobacillales</taxon>
        <taxon>Lactobacillaceae</taxon>
        <taxon>Limosilactobacillus</taxon>
    </lineage>
</organism>
<dbReference type="Pfam" id="PF00440">
    <property type="entry name" value="TetR_N"/>
    <property type="match status" value="1"/>
</dbReference>
<evidence type="ECO:0000256" key="1">
    <source>
        <dbReference type="ARBA" id="ARBA00023015"/>
    </source>
</evidence>
<sequence>MKRAEQLEKTRQAILKTATKLFLQKGFGETSTRNIAKQIGITQPALYHHFNDKEVLYLEVMTRLSRKIRQEINKIIRKHSLKPEEQLLEIVHILKKYHPLSIYDQYNQAMVLLSKSAQQKLNMIFTMDYLEPIGDYFKQSEVNLRADLLPKEAAEIFLASLAPVFGTYQLIGGHSITTEQRDKLIVDCIVNGLAKRN</sequence>
<keyword evidence="2 4" id="KW-0238">DNA-binding</keyword>
<dbReference type="EMBL" id="JAUDEO010000037">
    <property type="protein sequence ID" value="MDM8334247.1"/>
    <property type="molecule type" value="Genomic_DNA"/>
</dbReference>
<proteinExistence type="predicted"/>
<dbReference type="RefSeq" id="WP_289560634.1">
    <property type="nucleotide sequence ID" value="NZ_JAUDEO010000037.1"/>
</dbReference>
<dbReference type="PANTHER" id="PTHR47506">
    <property type="entry name" value="TRANSCRIPTIONAL REGULATORY PROTEIN"/>
    <property type="match status" value="1"/>
</dbReference>
<dbReference type="PROSITE" id="PS01081">
    <property type="entry name" value="HTH_TETR_1"/>
    <property type="match status" value="1"/>
</dbReference>
<reference evidence="6 7" key="3">
    <citation type="submission" date="2023-06" db="EMBL/GenBank/DDBJ databases">
        <authorList>
            <person name="Zeman M."/>
            <person name="Kubasova T."/>
            <person name="Jahodarova E."/>
            <person name="Nykrynova M."/>
            <person name="Rychlik I."/>
        </authorList>
    </citation>
    <scope>NUCLEOTIDE SEQUENCE [LARGE SCALE GENOMIC DNA]</scope>
    <source>
        <strain evidence="6 7">105_WCHN</strain>
    </source>
</reference>
<keyword evidence="3" id="KW-0804">Transcription</keyword>
<dbReference type="Proteomes" id="UP001529423">
    <property type="component" value="Unassembled WGS sequence"/>
</dbReference>
<feature type="domain" description="HTH tetR-type" evidence="5">
    <location>
        <begin position="8"/>
        <end position="68"/>
    </location>
</feature>
<keyword evidence="1" id="KW-0805">Transcription regulation</keyword>
<evidence type="ECO:0000256" key="4">
    <source>
        <dbReference type="PROSITE-ProRule" id="PRU00335"/>
    </source>
</evidence>